<name>A0A1I4J5R4_9BACI</name>
<gene>
    <name evidence="2" type="ORF">SAMN04487943_102483</name>
</gene>
<dbReference type="EMBL" id="FOTR01000002">
    <property type="protein sequence ID" value="SFL61932.1"/>
    <property type="molecule type" value="Genomic_DNA"/>
</dbReference>
<keyword evidence="1" id="KW-1133">Transmembrane helix</keyword>
<dbReference type="AlphaFoldDB" id="A0A1I4J5R4"/>
<sequence>MIQMMKELGWKKLLVYIVTIVISLVIIGVTVTFGALLLLDKFDNRFQEPETYETNN</sequence>
<keyword evidence="3" id="KW-1185">Reference proteome</keyword>
<organism evidence="2 3">
    <name type="scientific">Gracilibacillus orientalis</name>
    <dbReference type="NCBI Taxonomy" id="334253"/>
    <lineage>
        <taxon>Bacteria</taxon>
        <taxon>Bacillati</taxon>
        <taxon>Bacillota</taxon>
        <taxon>Bacilli</taxon>
        <taxon>Bacillales</taxon>
        <taxon>Bacillaceae</taxon>
        <taxon>Gracilibacillus</taxon>
    </lineage>
</organism>
<accession>A0A1I4J5R4</accession>
<keyword evidence="1" id="KW-0812">Transmembrane</keyword>
<dbReference type="Proteomes" id="UP000198565">
    <property type="component" value="Unassembled WGS sequence"/>
</dbReference>
<dbReference type="RefSeq" id="WP_175495340.1">
    <property type="nucleotide sequence ID" value="NZ_FOTR01000002.1"/>
</dbReference>
<evidence type="ECO:0000313" key="2">
    <source>
        <dbReference type="EMBL" id="SFL61932.1"/>
    </source>
</evidence>
<protein>
    <submittedName>
        <fullName evidence="2">Uncharacterized protein</fullName>
    </submittedName>
</protein>
<reference evidence="3" key="1">
    <citation type="submission" date="2016-10" db="EMBL/GenBank/DDBJ databases">
        <authorList>
            <person name="Varghese N."/>
            <person name="Submissions S."/>
        </authorList>
    </citation>
    <scope>NUCLEOTIDE SEQUENCE [LARGE SCALE GENOMIC DNA]</scope>
    <source>
        <strain evidence="3">CGMCC 1.4250</strain>
    </source>
</reference>
<feature type="transmembrane region" description="Helical" evidence="1">
    <location>
        <begin position="13"/>
        <end position="39"/>
    </location>
</feature>
<evidence type="ECO:0000256" key="1">
    <source>
        <dbReference type="SAM" id="Phobius"/>
    </source>
</evidence>
<proteinExistence type="predicted"/>
<evidence type="ECO:0000313" key="3">
    <source>
        <dbReference type="Proteomes" id="UP000198565"/>
    </source>
</evidence>
<keyword evidence="1" id="KW-0472">Membrane</keyword>